<dbReference type="PANTHER" id="PTHR21485">
    <property type="entry name" value="HAD SUPERFAMILY MEMBERS CMAS AND KDSC"/>
    <property type="match status" value="1"/>
</dbReference>
<dbReference type="InterPro" id="IPR050793">
    <property type="entry name" value="CMP-NeuNAc_synthase"/>
</dbReference>
<dbReference type="SUPFAM" id="SSF56784">
    <property type="entry name" value="HAD-like"/>
    <property type="match status" value="1"/>
</dbReference>
<dbReference type="InterPro" id="IPR010023">
    <property type="entry name" value="KdsC_fam"/>
</dbReference>
<comment type="subunit">
    <text evidence="4">Homotetramer.</text>
</comment>
<comment type="catalytic activity">
    <reaction evidence="1">
        <text>3-deoxy-alpha-D-manno-2-octulosonate-8-phosphate + H2O = 3-deoxy-alpha-D-manno-oct-2-ulosonate + phosphate</text>
        <dbReference type="Rhea" id="RHEA:11500"/>
        <dbReference type="ChEBI" id="CHEBI:15377"/>
        <dbReference type="ChEBI" id="CHEBI:43474"/>
        <dbReference type="ChEBI" id="CHEBI:85985"/>
        <dbReference type="ChEBI" id="CHEBI:85986"/>
        <dbReference type="EC" id="3.1.3.45"/>
    </reaction>
</comment>
<evidence type="ECO:0000256" key="9">
    <source>
        <dbReference type="ARBA" id="ARBA00022842"/>
    </source>
</evidence>
<reference evidence="13 14" key="1">
    <citation type="journal article" date="2018" name="Front. Microbiol.">
        <title>Hydrolytic Capabilities as a Key to Environmental Success: Chitinolytic and Cellulolytic Acidobacteria From Acidic Sub-arctic Soils and Boreal Peatlands.</title>
        <authorList>
            <person name="Belova S.E."/>
            <person name="Ravin N.V."/>
            <person name="Pankratov T.A."/>
            <person name="Rakitin A.L."/>
            <person name="Ivanova A.A."/>
            <person name="Beletsky A.V."/>
            <person name="Mardanov A.V."/>
            <person name="Sinninghe Damste J.S."/>
            <person name="Dedysh S.N."/>
        </authorList>
    </citation>
    <scope>NUCLEOTIDE SEQUENCE [LARGE SCALE GENOMIC DNA]</scope>
    <source>
        <strain evidence="13 14">SBC82</strain>
    </source>
</reference>
<dbReference type="OrthoDB" id="9805604at2"/>
<feature type="binding site" evidence="12">
    <location>
        <position position="28"/>
    </location>
    <ligand>
        <name>substrate</name>
    </ligand>
</feature>
<sequence length="193" mass="20602">MAEKSLIVPSAEILDRARKIKLFLMDVDGTLTDGALYLTSTLSEEDQTLSAVSETKAFNAKDGPGLSLAHAMGLKTGFITGRRSPAVSQRAKELHVTYVYLGQATKTDAYLDCMQKAGVSDEEIAYMGDDLPDIPLAERAGLAVCVADGAEELKAKCHYITSALGGRGTAREVVELILKAQGRWDAAVPLARA</sequence>
<dbReference type="GO" id="GO:0046872">
    <property type="term" value="F:metal ion binding"/>
    <property type="evidence" value="ECO:0007669"/>
    <property type="project" value="UniProtKB-KW"/>
</dbReference>
<evidence type="ECO:0000256" key="6">
    <source>
        <dbReference type="ARBA" id="ARBA00020092"/>
    </source>
</evidence>
<keyword evidence="8" id="KW-0378">Hydrolase</keyword>
<dbReference type="EC" id="3.1.3.45" evidence="5"/>
<dbReference type="Proteomes" id="UP000253606">
    <property type="component" value="Chromosome"/>
</dbReference>
<dbReference type="GO" id="GO:0008781">
    <property type="term" value="F:N-acylneuraminate cytidylyltransferase activity"/>
    <property type="evidence" value="ECO:0007669"/>
    <property type="project" value="TreeGrafter"/>
</dbReference>
<protein>
    <recommendedName>
        <fullName evidence="6">3-deoxy-D-manno-octulosonate 8-phosphate phosphatase KdsC</fullName>
        <ecNumber evidence="5">3.1.3.45</ecNumber>
    </recommendedName>
    <alternativeName>
        <fullName evidence="11">KDO 8-P phosphatase</fullName>
    </alternativeName>
</protein>
<dbReference type="Pfam" id="PF08282">
    <property type="entry name" value="Hydrolase_3"/>
    <property type="match status" value="1"/>
</dbReference>
<evidence type="ECO:0000256" key="12">
    <source>
        <dbReference type="PIRSR" id="PIRSR006118-2"/>
    </source>
</evidence>
<evidence type="ECO:0000256" key="1">
    <source>
        <dbReference type="ARBA" id="ARBA00000898"/>
    </source>
</evidence>
<dbReference type="KEGG" id="abas:ACPOL_3069"/>
<dbReference type="PANTHER" id="PTHR21485:SF6">
    <property type="entry name" value="N-ACYLNEURAMINATE CYTIDYLYLTRANSFERASE-RELATED"/>
    <property type="match status" value="1"/>
</dbReference>
<keyword evidence="7 12" id="KW-0479">Metal-binding</keyword>
<dbReference type="NCBIfam" id="TIGR01670">
    <property type="entry name" value="KdsC-phosphatas"/>
    <property type="match status" value="1"/>
</dbReference>
<accession>A0A2Z5G1D7</accession>
<keyword evidence="9 12" id="KW-0460">Magnesium</keyword>
<proteinExistence type="inferred from homology"/>
<organism evidence="13 14">
    <name type="scientific">Acidisarcina polymorpha</name>
    <dbReference type="NCBI Taxonomy" id="2211140"/>
    <lineage>
        <taxon>Bacteria</taxon>
        <taxon>Pseudomonadati</taxon>
        <taxon>Acidobacteriota</taxon>
        <taxon>Terriglobia</taxon>
        <taxon>Terriglobales</taxon>
        <taxon>Acidobacteriaceae</taxon>
        <taxon>Acidisarcina</taxon>
    </lineage>
</organism>
<evidence type="ECO:0000313" key="14">
    <source>
        <dbReference type="Proteomes" id="UP000253606"/>
    </source>
</evidence>
<evidence type="ECO:0000256" key="11">
    <source>
        <dbReference type="ARBA" id="ARBA00031051"/>
    </source>
</evidence>
<dbReference type="FunFam" id="3.40.50.1000:FF:000029">
    <property type="entry name" value="3-deoxy-D-manno-octulosonate 8-phosphate phosphatase KdsC"/>
    <property type="match status" value="1"/>
</dbReference>
<evidence type="ECO:0000256" key="3">
    <source>
        <dbReference type="ARBA" id="ARBA00005893"/>
    </source>
</evidence>
<dbReference type="GO" id="GO:0009103">
    <property type="term" value="P:lipopolysaccharide biosynthetic process"/>
    <property type="evidence" value="ECO:0007669"/>
    <property type="project" value="UniProtKB-KW"/>
</dbReference>
<dbReference type="GO" id="GO:0019143">
    <property type="term" value="F:3-deoxy-manno-octulosonate-8-phosphatase activity"/>
    <property type="evidence" value="ECO:0007669"/>
    <property type="project" value="UniProtKB-EC"/>
</dbReference>
<evidence type="ECO:0000256" key="7">
    <source>
        <dbReference type="ARBA" id="ARBA00022723"/>
    </source>
</evidence>
<evidence type="ECO:0000313" key="13">
    <source>
        <dbReference type="EMBL" id="AXC12366.1"/>
    </source>
</evidence>
<comment type="similarity">
    <text evidence="3">Belongs to the KdsC family.</text>
</comment>
<gene>
    <name evidence="13" type="ORF">ACPOL_3069</name>
</gene>
<dbReference type="Gene3D" id="3.40.50.1000">
    <property type="entry name" value="HAD superfamily/HAD-like"/>
    <property type="match status" value="1"/>
</dbReference>
<evidence type="ECO:0000256" key="5">
    <source>
        <dbReference type="ARBA" id="ARBA00013066"/>
    </source>
</evidence>
<feature type="binding site" evidence="12">
    <location>
        <position position="26"/>
    </location>
    <ligand>
        <name>Mg(2+)</name>
        <dbReference type="ChEBI" id="CHEBI:18420"/>
    </ligand>
</feature>
<feature type="binding site" evidence="12">
    <location>
        <position position="129"/>
    </location>
    <ligand>
        <name>Mg(2+)</name>
        <dbReference type="ChEBI" id="CHEBI:18420"/>
    </ligand>
</feature>
<dbReference type="EMBL" id="CP030840">
    <property type="protein sequence ID" value="AXC12366.1"/>
    <property type="molecule type" value="Genomic_DNA"/>
</dbReference>
<comment type="cofactor">
    <cofactor evidence="2 12">
        <name>Mg(2+)</name>
        <dbReference type="ChEBI" id="CHEBI:18420"/>
    </cofactor>
</comment>
<name>A0A2Z5G1D7_9BACT</name>
<evidence type="ECO:0000256" key="2">
    <source>
        <dbReference type="ARBA" id="ARBA00001946"/>
    </source>
</evidence>
<keyword evidence="14" id="KW-1185">Reference proteome</keyword>
<dbReference type="InterPro" id="IPR036412">
    <property type="entry name" value="HAD-like_sf"/>
</dbReference>
<dbReference type="SFLD" id="SFLDG01136">
    <property type="entry name" value="C1.6:_Phosphoserine_Phosphatas"/>
    <property type="match status" value="1"/>
</dbReference>
<keyword evidence="10" id="KW-0448">Lipopolysaccharide biosynthesis</keyword>
<dbReference type="PIRSF" id="PIRSF006118">
    <property type="entry name" value="KDO8-P_Ptase"/>
    <property type="match status" value="1"/>
</dbReference>
<dbReference type="InterPro" id="IPR023214">
    <property type="entry name" value="HAD_sf"/>
</dbReference>
<dbReference type="AlphaFoldDB" id="A0A2Z5G1D7"/>
<dbReference type="CDD" id="cd01630">
    <property type="entry name" value="HAD_KDO-like"/>
    <property type="match status" value="1"/>
</dbReference>
<evidence type="ECO:0000256" key="8">
    <source>
        <dbReference type="ARBA" id="ARBA00022801"/>
    </source>
</evidence>
<dbReference type="RefSeq" id="WP_114207597.1">
    <property type="nucleotide sequence ID" value="NZ_CP030840.1"/>
</dbReference>
<dbReference type="SFLD" id="SFLDS00003">
    <property type="entry name" value="Haloacid_Dehalogenase"/>
    <property type="match status" value="1"/>
</dbReference>
<evidence type="ECO:0000256" key="4">
    <source>
        <dbReference type="ARBA" id="ARBA00011881"/>
    </source>
</evidence>
<evidence type="ECO:0000256" key="10">
    <source>
        <dbReference type="ARBA" id="ARBA00022985"/>
    </source>
</evidence>
<dbReference type="SFLD" id="SFLDG01138">
    <property type="entry name" value="C1.6.2:_Deoxy-d-mannose-octulo"/>
    <property type="match status" value="1"/>
</dbReference>